<comment type="caution">
    <text evidence="1">The sequence shown here is derived from an EMBL/GenBank/DDBJ whole genome shotgun (WGS) entry which is preliminary data.</text>
</comment>
<protein>
    <submittedName>
        <fullName evidence="1">Uncharacterized protein</fullName>
    </submittedName>
</protein>
<name>A0A1E5SKV8_9BACT</name>
<sequence>MYSLFPLYTEDTLVYLPELVGKWQAGRFADEYIIIQASNENEVASEQEKPTDSIVGEKWVARFVGEPSIKVGEKVVTNRDSIWMYYDRIYSKIDQGNHNTIRSLMDSSAKMRELLLLLADEEEALSTILNSAEIGLDKLISDKKPKFKGTVSVGGSKSYRMIYQEGDERTEYTAHLVRIGKDYFLDILPDAEQSDYAFGAIMLPTHTFLRIDLDKDNLNIQRFDLERMAELFERNQVRLRHENVDGTMVITAKPKELQSFIKRYALKKGVFEEKEVFKRIGQ</sequence>
<dbReference type="AlphaFoldDB" id="A0A1E5SKV8"/>
<gene>
    <name evidence="1" type="ORF">BFP71_09390</name>
</gene>
<evidence type="ECO:0000313" key="2">
    <source>
        <dbReference type="Proteomes" id="UP000095552"/>
    </source>
</evidence>
<organism evidence="1 2">
    <name type="scientific">Roseivirga misakiensis</name>
    <dbReference type="NCBI Taxonomy" id="1563681"/>
    <lineage>
        <taxon>Bacteria</taxon>
        <taxon>Pseudomonadati</taxon>
        <taxon>Bacteroidota</taxon>
        <taxon>Cytophagia</taxon>
        <taxon>Cytophagales</taxon>
        <taxon>Roseivirgaceae</taxon>
        <taxon>Roseivirga</taxon>
    </lineage>
</organism>
<accession>A0A1E5SKV8</accession>
<dbReference type="EMBL" id="MDGQ01000005">
    <property type="protein sequence ID" value="OEJ99768.1"/>
    <property type="molecule type" value="Genomic_DNA"/>
</dbReference>
<evidence type="ECO:0000313" key="1">
    <source>
        <dbReference type="EMBL" id="OEJ99768.1"/>
    </source>
</evidence>
<proteinExistence type="predicted"/>
<dbReference type="STRING" id="1563681.BFP71_09390"/>
<keyword evidence="2" id="KW-1185">Reference proteome</keyword>
<dbReference type="Proteomes" id="UP000095552">
    <property type="component" value="Unassembled WGS sequence"/>
</dbReference>
<reference evidence="1 2" key="1">
    <citation type="submission" date="2016-08" db="EMBL/GenBank/DDBJ databases">
        <title>Draft genome of Fabibacter sp. strain SK-8.</title>
        <authorList>
            <person name="Wong S.-K."/>
            <person name="Hamasaki K."/>
            <person name="Yoshizawa S."/>
        </authorList>
    </citation>
    <scope>NUCLEOTIDE SEQUENCE [LARGE SCALE GENOMIC DNA]</scope>
    <source>
        <strain evidence="1 2">SK-8</strain>
    </source>
</reference>